<organism evidence="1 2">
    <name type="scientific">Araneus ventricosus</name>
    <name type="common">Orbweaver spider</name>
    <name type="synonym">Epeira ventricosa</name>
    <dbReference type="NCBI Taxonomy" id="182803"/>
    <lineage>
        <taxon>Eukaryota</taxon>
        <taxon>Metazoa</taxon>
        <taxon>Ecdysozoa</taxon>
        <taxon>Arthropoda</taxon>
        <taxon>Chelicerata</taxon>
        <taxon>Arachnida</taxon>
        <taxon>Araneae</taxon>
        <taxon>Araneomorphae</taxon>
        <taxon>Entelegynae</taxon>
        <taxon>Araneoidea</taxon>
        <taxon>Araneidae</taxon>
        <taxon>Araneus</taxon>
    </lineage>
</organism>
<accession>A0A4Y2U2M6</accession>
<dbReference type="EMBL" id="BGPR01032382">
    <property type="protein sequence ID" value="GBO05906.1"/>
    <property type="molecule type" value="Genomic_DNA"/>
</dbReference>
<protein>
    <submittedName>
        <fullName evidence="1">Uncharacterized protein</fullName>
    </submittedName>
</protein>
<gene>
    <name evidence="1" type="ORF">AVEN_130594_1</name>
</gene>
<sequence>MRHQISKIETKISDPDPPEKQITIASLIECLGSFEKELKNLETIDYNEEGILAAKQEKKMCPFFFKRGTGTTLETDKIVHVIGGVVDLAGNYIRKLMIRM</sequence>
<name>A0A4Y2U2M6_ARAVE</name>
<proteinExistence type="predicted"/>
<evidence type="ECO:0000313" key="1">
    <source>
        <dbReference type="EMBL" id="GBO05906.1"/>
    </source>
</evidence>
<dbReference type="AlphaFoldDB" id="A0A4Y2U2M6"/>
<evidence type="ECO:0000313" key="2">
    <source>
        <dbReference type="Proteomes" id="UP000499080"/>
    </source>
</evidence>
<dbReference type="Proteomes" id="UP000499080">
    <property type="component" value="Unassembled WGS sequence"/>
</dbReference>
<comment type="caution">
    <text evidence="1">The sequence shown here is derived from an EMBL/GenBank/DDBJ whole genome shotgun (WGS) entry which is preliminary data.</text>
</comment>
<keyword evidence="2" id="KW-1185">Reference proteome</keyword>
<reference evidence="1 2" key="1">
    <citation type="journal article" date="2019" name="Sci. Rep.">
        <title>Orb-weaving spider Araneus ventricosus genome elucidates the spidroin gene catalogue.</title>
        <authorList>
            <person name="Kono N."/>
            <person name="Nakamura H."/>
            <person name="Ohtoshi R."/>
            <person name="Moran D.A.P."/>
            <person name="Shinohara A."/>
            <person name="Yoshida Y."/>
            <person name="Fujiwara M."/>
            <person name="Mori M."/>
            <person name="Tomita M."/>
            <person name="Arakawa K."/>
        </authorList>
    </citation>
    <scope>NUCLEOTIDE SEQUENCE [LARGE SCALE GENOMIC DNA]</scope>
</reference>